<organism evidence="2 3">
    <name type="scientific">Mucilaginibacter calamicampi</name>
    <dbReference type="NCBI Taxonomy" id="1302352"/>
    <lineage>
        <taxon>Bacteria</taxon>
        <taxon>Pseudomonadati</taxon>
        <taxon>Bacteroidota</taxon>
        <taxon>Sphingobacteriia</taxon>
        <taxon>Sphingobacteriales</taxon>
        <taxon>Sphingobacteriaceae</taxon>
        <taxon>Mucilaginibacter</taxon>
    </lineage>
</organism>
<name>A0ABW2YR14_9SPHI</name>
<comment type="caution">
    <text evidence="2">The sequence shown here is derived from an EMBL/GenBank/DDBJ whole genome shotgun (WGS) entry which is preliminary data.</text>
</comment>
<reference evidence="3" key="1">
    <citation type="journal article" date="2019" name="Int. J. Syst. Evol. Microbiol.">
        <title>The Global Catalogue of Microorganisms (GCM) 10K type strain sequencing project: providing services to taxonomists for standard genome sequencing and annotation.</title>
        <authorList>
            <consortium name="The Broad Institute Genomics Platform"/>
            <consortium name="The Broad Institute Genome Sequencing Center for Infectious Disease"/>
            <person name="Wu L."/>
            <person name="Ma J."/>
        </authorList>
    </citation>
    <scope>NUCLEOTIDE SEQUENCE [LARGE SCALE GENOMIC DNA]</scope>
    <source>
        <strain evidence="3">CCUG 63418</strain>
    </source>
</reference>
<gene>
    <name evidence="2" type="ORF">ACFQZS_01570</name>
</gene>
<dbReference type="PROSITE" id="PS51257">
    <property type="entry name" value="PROKAR_LIPOPROTEIN"/>
    <property type="match status" value="1"/>
</dbReference>
<keyword evidence="1" id="KW-0732">Signal</keyword>
<accession>A0ABW2YR14</accession>
<dbReference type="EMBL" id="JBHTHU010000001">
    <property type="protein sequence ID" value="MFD0748811.1"/>
    <property type="molecule type" value="Genomic_DNA"/>
</dbReference>
<keyword evidence="3" id="KW-1185">Reference proteome</keyword>
<dbReference type="Proteomes" id="UP001596958">
    <property type="component" value="Unassembled WGS sequence"/>
</dbReference>
<evidence type="ECO:0000313" key="2">
    <source>
        <dbReference type="EMBL" id="MFD0748811.1"/>
    </source>
</evidence>
<feature type="chain" id="PRO_5045732597" description="Lipoprotein" evidence="1">
    <location>
        <begin position="23"/>
        <end position="135"/>
    </location>
</feature>
<evidence type="ECO:0000313" key="3">
    <source>
        <dbReference type="Proteomes" id="UP001596958"/>
    </source>
</evidence>
<proteinExistence type="predicted"/>
<sequence>MKNSFTLACVFCVLLASSCTSTNSNKTFERLDPSSTQYKKELIKEFLDKGTRNLTFNFQGLANIGGKDYMKVDISGSGIYAKSLVLINSWNKLEGIKRTKGMGYHGAELADLQLDIVNTNGAPTFVYRDLAKIID</sequence>
<evidence type="ECO:0000256" key="1">
    <source>
        <dbReference type="SAM" id="SignalP"/>
    </source>
</evidence>
<dbReference type="RefSeq" id="WP_377096656.1">
    <property type="nucleotide sequence ID" value="NZ_JBHTHU010000001.1"/>
</dbReference>
<feature type="signal peptide" evidence="1">
    <location>
        <begin position="1"/>
        <end position="22"/>
    </location>
</feature>
<protein>
    <recommendedName>
        <fullName evidence="4">Lipoprotein</fullName>
    </recommendedName>
</protein>
<evidence type="ECO:0008006" key="4">
    <source>
        <dbReference type="Google" id="ProtNLM"/>
    </source>
</evidence>